<dbReference type="Proteomes" id="UP001283361">
    <property type="component" value="Unassembled WGS sequence"/>
</dbReference>
<keyword evidence="1" id="KW-1133">Transmembrane helix</keyword>
<keyword evidence="1" id="KW-0472">Membrane</keyword>
<keyword evidence="3" id="KW-1185">Reference proteome</keyword>
<protein>
    <submittedName>
        <fullName evidence="2">Uncharacterized protein</fullName>
    </submittedName>
</protein>
<evidence type="ECO:0000256" key="1">
    <source>
        <dbReference type="SAM" id="Phobius"/>
    </source>
</evidence>
<comment type="caution">
    <text evidence="2">The sequence shown here is derived from an EMBL/GenBank/DDBJ whole genome shotgun (WGS) entry which is preliminary data.</text>
</comment>
<evidence type="ECO:0000313" key="3">
    <source>
        <dbReference type="Proteomes" id="UP001283361"/>
    </source>
</evidence>
<dbReference type="EMBL" id="JAWDGP010007547">
    <property type="protein sequence ID" value="KAK3714116.1"/>
    <property type="molecule type" value="Genomic_DNA"/>
</dbReference>
<feature type="transmembrane region" description="Helical" evidence="1">
    <location>
        <begin position="21"/>
        <end position="39"/>
    </location>
</feature>
<organism evidence="2 3">
    <name type="scientific">Elysia crispata</name>
    <name type="common">lettuce slug</name>
    <dbReference type="NCBI Taxonomy" id="231223"/>
    <lineage>
        <taxon>Eukaryota</taxon>
        <taxon>Metazoa</taxon>
        <taxon>Spiralia</taxon>
        <taxon>Lophotrochozoa</taxon>
        <taxon>Mollusca</taxon>
        <taxon>Gastropoda</taxon>
        <taxon>Heterobranchia</taxon>
        <taxon>Euthyneura</taxon>
        <taxon>Panpulmonata</taxon>
        <taxon>Sacoglossa</taxon>
        <taxon>Placobranchoidea</taxon>
        <taxon>Plakobranchidae</taxon>
        <taxon>Elysia</taxon>
    </lineage>
</organism>
<sequence>MAYQRRSWTLGSLWSRRALKLVLNGIGIFLLSHSVYIQFTSHFSLQELQLLVLRDSEILTVALPSLTPKLTYKLADTPASLTRCPVTQDDILVAEKKIVEDFVEVETHVSIDATSCLGIVLRKLRLWPNYMDFNREEWDMFQAENPLRHACVMLSGRDPNKAFNPLWGCFQVSPCFNSLDQSRAAT</sequence>
<reference evidence="2" key="1">
    <citation type="journal article" date="2023" name="G3 (Bethesda)">
        <title>A reference genome for the long-term kleptoplast-retaining sea slug Elysia crispata morphotype clarki.</title>
        <authorList>
            <person name="Eastman K.E."/>
            <person name="Pendleton A.L."/>
            <person name="Shaikh M.A."/>
            <person name="Suttiyut T."/>
            <person name="Ogas R."/>
            <person name="Tomko P."/>
            <person name="Gavelis G."/>
            <person name="Widhalm J.R."/>
            <person name="Wisecaver J.H."/>
        </authorList>
    </citation>
    <scope>NUCLEOTIDE SEQUENCE</scope>
    <source>
        <strain evidence="2">ECLA1</strain>
    </source>
</reference>
<keyword evidence="1" id="KW-0812">Transmembrane</keyword>
<gene>
    <name evidence="2" type="ORF">RRG08_006854</name>
</gene>
<proteinExistence type="predicted"/>
<name>A0AAE0XW03_9GAST</name>
<accession>A0AAE0XW03</accession>
<dbReference type="AlphaFoldDB" id="A0AAE0XW03"/>
<evidence type="ECO:0000313" key="2">
    <source>
        <dbReference type="EMBL" id="KAK3714116.1"/>
    </source>
</evidence>